<evidence type="ECO:0000259" key="7">
    <source>
        <dbReference type="PROSITE" id="PS50928"/>
    </source>
</evidence>
<feature type="transmembrane region" description="Helical" evidence="6">
    <location>
        <begin position="279"/>
        <end position="302"/>
    </location>
</feature>
<accession>A0A4Z0GZQ9</accession>
<keyword evidence="4 6" id="KW-1133">Transmembrane helix</keyword>
<dbReference type="InterPro" id="IPR000515">
    <property type="entry name" value="MetI-like"/>
</dbReference>
<comment type="caution">
    <text evidence="8">The sequence shown here is derived from an EMBL/GenBank/DDBJ whole genome shotgun (WGS) entry which is preliminary data.</text>
</comment>
<dbReference type="Proteomes" id="UP000297982">
    <property type="component" value="Unassembled WGS sequence"/>
</dbReference>
<feature type="domain" description="ABC transmembrane type-1" evidence="7">
    <location>
        <begin position="83"/>
        <end position="299"/>
    </location>
</feature>
<dbReference type="Pfam" id="PF00528">
    <property type="entry name" value="BPD_transp_1"/>
    <property type="match status" value="1"/>
</dbReference>
<gene>
    <name evidence="8" type="ORF">E4663_01425</name>
</gene>
<comment type="subcellular location">
    <subcellularLocation>
        <location evidence="6">Cell membrane</location>
        <topology evidence="6">Multi-pass membrane protein</topology>
    </subcellularLocation>
    <subcellularLocation>
        <location evidence="1">Membrane</location>
        <topology evidence="1">Multi-pass membrane protein</topology>
    </subcellularLocation>
</comment>
<feature type="transmembrane region" description="Helical" evidence="6">
    <location>
        <begin position="81"/>
        <end position="109"/>
    </location>
</feature>
<evidence type="ECO:0000313" key="8">
    <source>
        <dbReference type="EMBL" id="TGB03693.1"/>
    </source>
</evidence>
<evidence type="ECO:0000313" key="9">
    <source>
        <dbReference type="Proteomes" id="UP000297982"/>
    </source>
</evidence>
<reference evidence="8 9" key="1">
    <citation type="journal article" date="2003" name="Int. J. Syst. Evol. Microbiol.">
        <title>Halobacillus salinus sp. nov., isolated from a salt lake on the coast of the East Sea in Korea.</title>
        <authorList>
            <person name="Yoon J.H."/>
            <person name="Kang K.H."/>
            <person name="Park Y.H."/>
        </authorList>
    </citation>
    <scope>NUCLEOTIDE SEQUENCE [LARGE SCALE GENOMIC DNA]</scope>
    <source>
        <strain evidence="8 9">HSL-3</strain>
    </source>
</reference>
<proteinExistence type="inferred from homology"/>
<dbReference type="PROSITE" id="PS50928">
    <property type="entry name" value="ABC_TM1"/>
    <property type="match status" value="1"/>
</dbReference>
<feature type="transmembrane region" description="Helical" evidence="6">
    <location>
        <begin position="152"/>
        <end position="171"/>
    </location>
</feature>
<evidence type="ECO:0000256" key="4">
    <source>
        <dbReference type="ARBA" id="ARBA00022989"/>
    </source>
</evidence>
<dbReference type="EMBL" id="SRJC01000001">
    <property type="protein sequence ID" value="TGB03693.1"/>
    <property type="molecule type" value="Genomic_DNA"/>
</dbReference>
<evidence type="ECO:0000256" key="1">
    <source>
        <dbReference type="ARBA" id="ARBA00004141"/>
    </source>
</evidence>
<dbReference type="SUPFAM" id="SSF161098">
    <property type="entry name" value="MetI-like"/>
    <property type="match status" value="1"/>
</dbReference>
<dbReference type="CDD" id="cd06261">
    <property type="entry name" value="TM_PBP2"/>
    <property type="match status" value="1"/>
</dbReference>
<protein>
    <submittedName>
        <fullName evidence="8">ABC transporter permease subunit</fullName>
    </submittedName>
</protein>
<dbReference type="PANTHER" id="PTHR43839">
    <property type="entry name" value="OPPC IN A BINDING PROTEIN-DEPENDENT TRANSPORT SYSTEM"/>
    <property type="match status" value="1"/>
</dbReference>
<sequence>MTKTSKLIVVIGSVYLIGLMVASLGFSHFIEPELGKPEKLLIADDGSLIAMAPFPPSITYPLGSDIDGNSYLTKIIEGAKYTIGLSVIIAFGRILLSLVGGYLLSLLPVSVKSMFKGLADALHYAPITVFTYILITPVILTFSWSYGTPTKIIYPCLVLIAVSVPVLSLYVQEEIDLASDNEFIDSARTMGAGRSHIFKKHIVPFLTPKMVVTFVQQIGQTLIVFAHLGLLNIFIGGSETRAMDINIKTGEEITRTFSMSNEWAGMISENFQYIRSFPWMVLAPVTAFALTILAINFIVYGLEAKRRPKFAKVPKKSQEPAVVTLDKEKFRMVK</sequence>
<keyword evidence="9" id="KW-1185">Reference proteome</keyword>
<dbReference type="STRING" id="192814.GCA_900166575_00580"/>
<comment type="similarity">
    <text evidence="6">Belongs to the binding-protein-dependent transport system permease family.</text>
</comment>
<evidence type="ECO:0000256" key="3">
    <source>
        <dbReference type="ARBA" id="ARBA00022692"/>
    </source>
</evidence>
<organism evidence="8 9">
    <name type="scientific">Halobacillus salinus</name>
    <dbReference type="NCBI Taxonomy" id="192814"/>
    <lineage>
        <taxon>Bacteria</taxon>
        <taxon>Bacillati</taxon>
        <taxon>Bacillota</taxon>
        <taxon>Bacilli</taxon>
        <taxon>Bacillales</taxon>
        <taxon>Bacillaceae</taxon>
        <taxon>Halobacillus</taxon>
    </lineage>
</organism>
<dbReference type="PANTHER" id="PTHR43839:SF3">
    <property type="entry name" value="OLIGOPEPTIDE ABC TRANSPORTER, PERMEASE PROTEIN"/>
    <property type="match status" value="1"/>
</dbReference>
<name>A0A4Z0GZQ9_9BACI</name>
<evidence type="ECO:0000256" key="2">
    <source>
        <dbReference type="ARBA" id="ARBA00022448"/>
    </source>
</evidence>
<feature type="transmembrane region" description="Helical" evidence="6">
    <location>
        <begin position="121"/>
        <end position="146"/>
    </location>
</feature>
<dbReference type="Gene3D" id="1.10.3720.10">
    <property type="entry name" value="MetI-like"/>
    <property type="match status" value="1"/>
</dbReference>
<evidence type="ECO:0000256" key="5">
    <source>
        <dbReference type="ARBA" id="ARBA00023136"/>
    </source>
</evidence>
<feature type="transmembrane region" description="Helical" evidence="6">
    <location>
        <begin position="7"/>
        <end position="30"/>
    </location>
</feature>
<dbReference type="GO" id="GO:0005886">
    <property type="term" value="C:plasma membrane"/>
    <property type="evidence" value="ECO:0007669"/>
    <property type="project" value="UniProtKB-SubCell"/>
</dbReference>
<keyword evidence="5 6" id="KW-0472">Membrane</keyword>
<evidence type="ECO:0000256" key="6">
    <source>
        <dbReference type="RuleBase" id="RU363032"/>
    </source>
</evidence>
<keyword evidence="3 6" id="KW-0812">Transmembrane</keyword>
<keyword evidence="2 6" id="KW-0813">Transport</keyword>
<dbReference type="InterPro" id="IPR035906">
    <property type="entry name" value="MetI-like_sf"/>
</dbReference>
<dbReference type="AlphaFoldDB" id="A0A4Z0GZQ9"/>
<dbReference type="GO" id="GO:0055085">
    <property type="term" value="P:transmembrane transport"/>
    <property type="evidence" value="ECO:0007669"/>
    <property type="project" value="InterPro"/>
</dbReference>